<reference evidence="2 3" key="1">
    <citation type="submission" date="2019-01" db="EMBL/GenBank/DDBJ databases">
        <title>Chengkuizengella sp. nov., isolated from deep-sea sediment of East Pacific Ocean.</title>
        <authorList>
            <person name="Yang J."/>
            <person name="Lai Q."/>
            <person name="Shao Z."/>
        </authorList>
    </citation>
    <scope>NUCLEOTIDE SEQUENCE [LARGE SCALE GENOMIC DNA]</scope>
    <source>
        <strain evidence="2 3">YPA3-1-1</strain>
    </source>
</reference>
<keyword evidence="3" id="KW-1185">Reference proteome</keyword>
<feature type="domain" description="HipA-like kinase" evidence="1">
    <location>
        <begin position="25"/>
        <end position="234"/>
    </location>
</feature>
<name>A0A6N9Q578_9BACL</name>
<dbReference type="EMBL" id="SIJB01000028">
    <property type="protein sequence ID" value="NBI29901.1"/>
    <property type="molecule type" value="Genomic_DNA"/>
</dbReference>
<dbReference type="InterPro" id="IPR046748">
    <property type="entry name" value="HipA_2"/>
</dbReference>
<dbReference type="AlphaFoldDB" id="A0A6N9Q578"/>
<dbReference type="Proteomes" id="UP000448943">
    <property type="component" value="Unassembled WGS sequence"/>
</dbReference>
<organism evidence="2 3">
    <name type="scientific">Chengkuizengella marina</name>
    <dbReference type="NCBI Taxonomy" id="2507566"/>
    <lineage>
        <taxon>Bacteria</taxon>
        <taxon>Bacillati</taxon>
        <taxon>Bacillota</taxon>
        <taxon>Bacilli</taxon>
        <taxon>Bacillales</taxon>
        <taxon>Paenibacillaceae</taxon>
        <taxon>Chengkuizengella</taxon>
    </lineage>
</organism>
<accession>A0A6N9Q578</accession>
<evidence type="ECO:0000313" key="2">
    <source>
        <dbReference type="EMBL" id="NBI29901.1"/>
    </source>
</evidence>
<sequence>MIKMLPISYQKPLKHKSNHKHLVSFDNHQNYAVHFLHAGEEKALMNEWIAYCIAKYMGIPVPEVQIIEIPKIFLEEIPDLNTNKQHYLSKKQFANLYLEETIPLNEAEAGHISNVEDLAKVVVFDYWLCNTNRTHQNVMLKNESPGVYHCWLMDHSEIFSSISWTAADLENLPETVLNNVTHQTLANYIPNEKKFIEQIEVIQTIPTLLLEEILSLIPEEWKISEEEQKNVLKTLNYRRHKVIPRVINQFINEIYSPLLKNRK</sequence>
<dbReference type="Pfam" id="PF20613">
    <property type="entry name" value="HipA_2"/>
    <property type="match status" value="1"/>
</dbReference>
<evidence type="ECO:0000313" key="3">
    <source>
        <dbReference type="Proteomes" id="UP000448943"/>
    </source>
</evidence>
<proteinExistence type="predicted"/>
<comment type="caution">
    <text evidence="2">The sequence shown here is derived from an EMBL/GenBank/DDBJ whole genome shotgun (WGS) entry which is preliminary data.</text>
</comment>
<evidence type="ECO:0000259" key="1">
    <source>
        <dbReference type="Pfam" id="PF20613"/>
    </source>
</evidence>
<protein>
    <recommendedName>
        <fullName evidence="1">HipA-like kinase domain-containing protein</fullName>
    </recommendedName>
</protein>
<gene>
    <name evidence="2" type="ORF">ERL59_13125</name>
</gene>